<evidence type="ECO:0000313" key="2">
    <source>
        <dbReference type="Proteomes" id="UP000694414"/>
    </source>
</evidence>
<protein>
    <submittedName>
        <fullName evidence="1">Uncharacterized protein</fullName>
    </submittedName>
</protein>
<keyword evidence="2" id="KW-1185">Reference proteome</keyword>
<evidence type="ECO:0000313" key="1">
    <source>
        <dbReference type="Ensembl" id="ENSPSMP00000017060.1"/>
    </source>
</evidence>
<name>A0A8C8ZGU3_PROSS</name>
<dbReference type="AlphaFoldDB" id="A0A8C8ZGU3"/>
<dbReference type="Ensembl" id="ENSPSMT00000019833.1">
    <property type="protein sequence ID" value="ENSPSMP00000017060.1"/>
    <property type="gene ID" value="ENSPSMG00000012175.1"/>
</dbReference>
<proteinExistence type="predicted"/>
<organism evidence="1 2">
    <name type="scientific">Prolemur simus</name>
    <name type="common">Greater bamboo lemur</name>
    <name type="synonym">Hapalemur simus</name>
    <dbReference type="NCBI Taxonomy" id="1328070"/>
    <lineage>
        <taxon>Eukaryota</taxon>
        <taxon>Metazoa</taxon>
        <taxon>Chordata</taxon>
        <taxon>Craniata</taxon>
        <taxon>Vertebrata</taxon>
        <taxon>Euteleostomi</taxon>
        <taxon>Mammalia</taxon>
        <taxon>Eutheria</taxon>
        <taxon>Euarchontoglires</taxon>
        <taxon>Primates</taxon>
        <taxon>Strepsirrhini</taxon>
        <taxon>Lemuriformes</taxon>
        <taxon>Lemuridae</taxon>
        <taxon>Prolemur</taxon>
    </lineage>
</organism>
<sequence>KSFFLSLNICYSLFSFLVFCSSVWQAFGISVFIVCRFHCSEIASSNFCSRDAAFSLAEWAARSRSLTWMRVESKQLRALTLIMHTKLKMCFSSQGSDKPLLNFCNSVFAWAWCA</sequence>
<accession>A0A8C8ZGU3</accession>
<reference evidence="1" key="2">
    <citation type="submission" date="2025-09" db="UniProtKB">
        <authorList>
            <consortium name="Ensembl"/>
        </authorList>
    </citation>
    <scope>IDENTIFICATION</scope>
</reference>
<reference evidence="1" key="1">
    <citation type="submission" date="2025-08" db="UniProtKB">
        <authorList>
            <consortium name="Ensembl"/>
        </authorList>
    </citation>
    <scope>IDENTIFICATION</scope>
</reference>
<dbReference type="Proteomes" id="UP000694414">
    <property type="component" value="Unplaced"/>
</dbReference>